<dbReference type="GO" id="GO:0061503">
    <property type="term" value="F:tRNA threonylcarbamoyladenosine dehydratase"/>
    <property type="evidence" value="ECO:0007669"/>
    <property type="project" value="TreeGrafter"/>
</dbReference>
<dbReference type="InterPro" id="IPR035985">
    <property type="entry name" value="Ubiquitin-activating_enz"/>
</dbReference>
<evidence type="ECO:0000313" key="3">
    <source>
        <dbReference type="Proteomes" id="UP000278006"/>
    </source>
</evidence>
<dbReference type="InterPro" id="IPR045886">
    <property type="entry name" value="ThiF/MoeB/HesA"/>
</dbReference>
<organism evidence="2 3">
    <name type="scientific">Corticibacter populi</name>
    <dbReference type="NCBI Taxonomy" id="1550736"/>
    <lineage>
        <taxon>Bacteria</taxon>
        <taxon>Pseudomonadati</taxon>
        <taxon>Pseudomonadota</taxon>
        <taxon>Betaproteobacteria</taxon>
        <taxon>Burkholderiales</taxon>
        <taxon>Comamonadaceae</taxon>
        <taxon>Corticibacter</taxon>
    </lineage>
</organism>
<dbReference type="CDD" id="cd00755">
    <property type="entry name" value="YgdL_like"/>
    <property type="match status" value="1"/>
</dbReference>
<protein>
    <submittedName>
        <fullName evidence="2">tRNA threonylcarbamoyladenosine dehydratase</fullName>
    </submittedName>
</protein>
<evidence type="ECO:0000259" key="1">
    <source>
        <dbReference type="Pfam" id="PF00899"/>
    </source>
</evidence>
<dbReference type="InterPro" id="IPR000594">
    <property type="entry name" value="ThiF_NAD_FAD-bd"/>
</dbReference>
<dbReference type="RefSeq" id="WP_122229482.1">
    <property type="nucleotide sequence ID" value="NZ_RDQO01000003.1"/>
</dbReference>
<dbReference type="Gene3D" id="3.40.50.720">
    <property type="entry name" value="NAD(P)-binding Rossmann-like Domain"/>
    <property type="match status" value="1"/>
</dbReference>
<reference evidence="2 3" key="1">
    <citation type="submission" date="2018-10" db="EMBL/GenBank/DDBJ databases">
        <title>Draft genome of Cortibacter populi DSM10536.</title>
        <authorList>
            <person name="Bernier A.-M."/>
            <person name="Bernard K."/>
        </authorList>
    </citation>
    <scope>NUCLEOTIDE SEQUENCE [LARGE SCALE GENOMIC DNA]</scope>
    <source>
        <strain evidence="2 3">DSM 105136</strain>
    </source>
</reference>
<feature type="domain" description="THIF-type NAD/FAD binding fold" evidence="1">
    <location>
        <begin position="17"/>
        <end position="252"/>
    </location>
</feature>
<comment type="caution">
    <text evidence="2">The sequence shown here is derived from an EMBL/GenBank/DDBJ whole genome shotgun (WGS) entry which is preliminary data.</text>
</comment>
<dbReference type="GO" id="GO:0008641">
    <property type="term" value="F:ubiquitin-like modifier activating enzyme activity"/>
    <property type="evidence" value="ECO:0007669"/>
    <property type="project" value="InterPro"/>
</dbReference>
<keyword evidence="3" id="KW-1185">Reference proteome</keyword>
<name>A0A3M6QS27_9BURK</name>
<dbReference type="Proteomes" id="UP000278006">
    <property type="component" value="Unassembled WGS sequence"/>
</dbReference>
<dbReference type="GO" id="GO:0061504">
    <property type="term" value="P:cyclic threonylcarbamoyladenosine biosynthetic process"/>
    <property type="evidence" value="ECO:0007669"/>
    <property type="project" value="TreeGrafter"/>
</dbReference>
<sequence length="260" mass="27635">MPSNETHAQRRFGGMQRLYGVEGAARIAQARVAVVGIGGVGSWVAEALARSGIGALTLVDLDNVAESNINRQIHAHTESIGMPKVLAMQQRIALIHPGCEVQGIEDFVEEDNVQHLLGGDGIDAVVDACDQVRAKAAIASAMVALKRPFITVGAAGGRTHAEQVEVQDLGLLSHDPLLAQLRYRLRRYHGFPSQGARMHVPCVFSREAVRQADASCAATQQEGSLNCAGYGSSVAVTATFGMVAAGWILNRLALAPEPRR</sequence>
<dbReference type="PANTHER" id="PTHR43267:SF1">
    <property type="entry name" value="TRNA THREONYLCARBAMOYLADENOSINE DEHYDRATASE"/>
    <property type="match status" value="1"/>
</dbReference>
<dbReference type="EMBL" id="RDQO01000003">
    <property type="protein sequence ID" value="RMX05834.1"/>
    <property type="molecule type" value="Genomic_DNA"/>
</dbReference>
<gene>
    <name evidence="2" type="ORF">D8I35_11805</name>
</gene>
<dbReference type="Pfam" id="PF00899">
    <property type="entry name" value="ThiF"/>
    <property type="match status" value="1"/>
</dbReference>
<dbReference type="SUPFAM" id="SSF69572">
    <property type="entry name" value="Activating enzymes of the ubiquitin-like proteins"/>
    <property type="match status" value="1"/>
</dbReference>
<accession>A0A3M6QS27</accession>
<dbReference type="PANTHER" id="PTHR43267">
    <property type="entry name" value="TRNA THREONYLCARBAMOYLADENOSINE DEHYDRATASE"/>
    <property type="match status" value="1"/>
</dbReference>
<dbReference type="OrthoDB" id="9804150at2"/>
<dbReference type="AlphaFoldDB" id="A0A3M6QS27"/>
<evidence type="ECO:0000313" key="2">
    <source>
        <dbReference type="EMBL" id="RMX05834.1"/>
    </source>
</evidence>
<proteinExistence type="predicted"/>